<evidence type="ECO:0000256" key="7">
    <source>
        <dbReference type="ARBA" id="ARBA00022605"/>
    </source>
</evidence>
<evidence type="ECO:0000259" key="16">
    <source>
        <dbReference type="SMART" id="SM01329"/>
    </source>
</evidence>
<dbReference type="InterPro" id="IPR024084">
    <property type="entry name" value="IsoPropMal-DH-like_dom"/>
</dbReference>
<dbReference type="InterPro" id="IPR004429">
    <property type="entry name" value="Isopropylmalate_DH"/>
</dbReference>
<dbReference type="AlphaFoldDB" id="A0A158JBI9"/>
<keyword evidence="6" id="KW-0432">Leucine biosynthesis</keyword>
<evidence type="ECO:0000313" key="17">
    <source>
        <dbReference type="EMBL" id="SAL66218.1"/>
    </source>
</evidence>
<dbReference type="SUPFAM" id="SSF53659">
    <property type="entry name" value="Isocitrate/Isopropylmalate dehydrogenase-like"/>
    <property type="match status" value="1"/>
</dbReference>
<accession>A0A158JBI9</accession>
<evidence type="ECO:0000313" key="18">
    <source>
        <dbReference type="Proteomes" id="UP000054977"/>
    </source>
</evidence>
<evidence type="ECO:0000256" key="14">
    <source>
        <dbReference type="NCBIfam" id="TIGR00169"/>
    </source>
</evidence>
<dbReference type="FunFam" id="3.40.718.10:FF:000006">
    <property type="entry name" value="3-isopropylmalate dehydrogenase"/>
    <property type="match status" value="1"/>
</dbReference>
<proteinExistence type="inferred from homology"/>
<dbReference type="GO" id="GO:0046872">
    <property type="term" value="F:metal ion binding"/>
    <property type="evidence" value="ECO:0007669"/>
    <property type="project" value="UniProtKB-KW"/>
</dbReference>
<evidence type="ECO:0000256" key="5">
    <source>
        <dbReference type="ARBA" id="ARBA00013101"/>
    </source>
</evidence>
<comment type="similarity">
    <text evidence="3">Belongs to the isocitrate and isopropylmalate dehydrogenases family. LeuB type 1 subfamily.</text>
</comment>
<evidence type="ECO:0000256" key="11">
    <source>
        <dbReference type="ARBA" id="ARBA00023027"/>
    </source>
</evidence>
<feature type="domain" description="Isopropylmalate dehydrogenase-like" evidence="16">
    <location>
        <begin position="2"/>
        <end position="354"/>
    </location>
</feature>
<comment type="cofactor">
    <cofactor evidence="1">
        <name>Mn(2+)</name>
        <dbReference type="ChEBI" id="CHEBI:29035"/>
    </cofactor>
</comment>
<dbReference type="RefSeq" id="WP_087670823.1">
    <property type="nucleotide sequence ID" value="NZ_FCNW02000074.1"/>
</dbReference>
<keyword evidence="7" id="KW-0028">Amino-acid biosynthesis</keyword>
<dbReference type="GO" id="GO:0005829">
    <property type="term" value="C:cytosol"/>
    <property type="evidence" value="ECO:0007669"/>
    <property type="project" value="TreeGrafter"/>
</dbReference>
<evidence type="ECO:0000256" key="15">
    <source>
        <dbReference type="RuleBase" id="RU004443"/>
    </source>
</evidence>
<keyword evidence="10 15" id="KW-0560">Oxidoreductase</keyword>
<dbReference type="EC" id="1.1.1.85" evidence="5 14"/>
<reference evidence="17" key="1">
    <citation type="submission" date="2016-01" db="EMBL/GenBank/DDBJ databases">
        <authorList>
            <person name="Peeters C."/>
        </authorList>
    </citation>
    <scope>NUCLEOTIDE SEQUENCE [LARGE SCALE GENOMIC DNA]</scope>
    <source>
        <strain evidence="17">LMG 22934</strain>
    </source>
</reference>
<dbReference type="GO" id="GO:0003862">
    <property type="term" value="F:3-isopropylmalate dehydrogenase activity"/>
    <property type="evidence" value="ECO:0007669"/>
    <property type="project" value="UniProtKB-UniRule"/>
</dbReference>
<dbReference type="SMART" id="SM01329">
    <property type="entry name" value="Iso_dh"/>
    <property type="match status" value="1"/>
</dbReference>
<evidence type="ECO:0000256" key="4">
    <source>
        <dbReference type="ARBA" id="ARBA00011738"/>
    </source>
</evidence>
<comment type="subunit">
    <text evidence="4">Homodimer.</text>
</comment>
<dbReference type="Gene3D" id="3.40.718.10">
    <property type="entry name" value="Isopropylmalate Dehydrogenase"/>
    <property type="match status" value="1"/>
</dbReference>
<comment type="cofactor">
    <cofactor evidence="2">
        <name>Mg(2+)</name>
        <dbReference type="ChEBI" id="CHEBI:18420"/>
    </cofactor>
</comment>
<organism evidence="17 18">
    <name type="scientific">Caballeronia humi</name>
    <dbReference type="NCBI Taxonomy" id="326474"/>
    <lineage>
        <taxon>Bacteria</taxon>
        <taxon>Pseudomonadati</taxon>
        <taxon>Pseudomonadota</taxon>
        <taxon>Betaproteobacteria</taxon>
        <taxon>Burkholderiales</taxon>
        <taxon>Burkholderiaceae</taxon>
        <taxon>Caballeronia</taxon>
    </lineage>
</organism>
<keyword evidence="9" id="KW-0460">Magnesium</keyword>
<keyword evidence="12" id="KW-0464">Manganese</keyword>
<dbReference type="GO" id="GO:0009098">
    <property type="term" value="P:L-leucine biosynthetic process"/>
    <property type="evidence" value="ECO:0007669"/>
    <property type="project" value="UniProtKB-UniRule"/>
</dbReference>
<evidence type="ECO:0000256" key="8">
    <source>
        <dbReference type="ARBA" id="ARBA00022723"/>
    </source>
</evidence>
<dbReference type="Proteomes" id="UP000054977">
    <property type="component" value="Unassembled WGS sequence"/>
</dbReference>
<evidence type="ECO:0000256" key="12">
    <source>
        <dbReference type="ARBA" id="ARBA00023211"/>
    </source>
</evidence>
<comment type="caution">
    <text evidence="17">The sequence shown here is derived from an EMBL/GenBank/DDBJ whole genome shotgun (WGS) entry which is preliminary data.</text>
</comment>
<dbReference type="OrthoDB" id="5289857at2"/>
<keyword evidence="13" id="KW-0100">Branched-chain amino acid biosynthesis</keyword>
<evidence type="ECO:0000256" key="1">
    <source>
        <dbReference type="ARBA" id="ARBA00001936"/>
    </source>
</evidence>
<evidence type="ECO:0000256" key="13">
    <source>
        <dbReference type="ARBA" id="ARBA00023304"/>
    </source>
</evidence>
<gene>
    <name evidence="17" type="ORF">AWB65_06312</name>
</gene>
<dbReference type="PANTHER" id="PTHR42979">
    <property type="entry name" value="3-ISOPROPYLMALATE DEHYDROGENASE"/>
    <property type="match status" value="1"/>
</dbReference>
<keyword evidence="11" id="KW-0520">NAD</keyword>
<dbReference type="PANTHER" id="PTHR42979:SF1">
    <property type="entry name" value="3-ISOPROPYLMALATE DEHYDROGENASE"/>
    <property type="match status" value="1"/>
</dbReference>
<keyword evidence="8" id="KW-0479">Metal-binding</keyword>
<evidence type="ECO:0000256" key="10">
    <source>
        <dbReference type="ARBA" id="ARBA00023002"/>
    </source>
</evidence>
<sequence>MKIAVIPGDGIGPEILAQSMRVLEALRPFDFAFVVDVVPAGACAYEQFGTPLPDATVRAALGADAVLFGCVGDIRYDSLDRELRPEQAILGLRERLGLYASLRQVQINDSLAHLSPLKPELVSGLDIVIVHELSGDVYMGALRGQRVVTEGTWQGQREGFDTMRYTEGEVRRVARVAFETARTRNSRLCSVDKANVLETSKLWRRTVMEVGNDYPDVALTHMYADTAGMELIAQPKAFDTIVTGNLFGDVLADAASGLTGSVALAASVMLGTIGPSLYEAGHGTALDIARKDVANPIASIRAAALLLRHSGGRPDLADRIEGAVRKALKRGFRTADIHRPGTTLVSTQQMGDEIVRAITEP</sequence>
<protein>
    <recommendedName>
        <fullName evidence="5 14">3-isopropylmalate dehydrogenase</fullName>
        <ecNumber evidence="5 14">1.1.1.85</ecNumber>
    </recommendedName>
</protein>
<evidence type="ECO:0000256" key="9">
    <source>
        <dbReference type="ARBA" id="ARBA00022842"/>
    </source>
</evidence>
<dbReference type="NCBIfam" id="TIGR00169">
    <property type="entry name" value="leuB"/>
    <property type="match status" value="1"/>
</dbReference>
<evidence type="ECO:0000256" key="6">
    <source>
        <dbReference type="ARBA" id="ARBA00022430"/>
    </source>
</evidence>
<dbReference type="STRING" id="326474.AWB65_06312"/>
<evidence type="ECO:0000256" key="3">
    <source>
        <dbReference type="ARBA" id="ARBA00008319"/>
    </source>
</evidence>
<name>A0A158JBI9_9BURK</name>
<keyword evidence="18" id="KW-1185">Reference proteome</keyword>
<dbReference type="EMBL" id="FCNW02000074">
    <property type="protein sequence ID" value="SAL66218.1"/>
    <property type="molecule type" value="Genomic_DNA"/>
</dbReference>
<evidence type="ECO:0000256" key="2">
    <source>
        <dbReference type="ARBA" id="ARBA00001946"/>
    </source>
</evidence>
<dbReference type="Pfam" id="PF00180">
    <property type="entry name" value="Iso_dh"/>
    <property type="match status" value="1"/>
</dbReference>